<protein>
    <submittedName>
        <fullName evidence="1">Uncharacterized protein</fullName>
    </submittedName>
</protein>
<dbReference type="PANTHER" id="PTHR44321">
    <property type="entry name" value="TRANSDUCIN BETA-LIKE PROTEIN 2"/>
    <property type="match status" value="1"/>
</dbReference>
<dbReference type="OMA" id="TEIRVHS"/>
<evidence type="ECO:0000313" key="2">
    <source>
        <dbReference type="Proteomes" id="UP000030763"/>
    </source>
</evidence>
<sequence>MKEIHRSKNALQKGFVADLVASKGPWVITRSEGNDTEIRVHSYEGDLLASVDTKQINNLQLAVSDDGCLFGCAAWSPGVKLFEVKAKEGNFQKAGEDTKIIREANLQLPDYNNTTLHFSRDDSVIIVVSGCSLYLLKTEDLTLINAIENITSQPIEKLIVAPNNKFMIISAVNPKP</sequence>
<dbReference type="VEuPathDB" id="ToxoDB:EMWEY_00055120"/>
<accession>U6LXV4</accession>
<dbReference type="AlphaFoldDB" id="U6LXV4"/>
<dbReference type="GO" id="GO:0030968">
    <property type="term" value="P:endoplasmic reticulum unfolded protein response"/>
    <property type="evidence" value="ECO:0007669"/>
    <property type="project" value="TreeGrafter"/>
</dbReference>
<dbReference type="InterPro" id="IPR036322">
    <property type="entry name" value="WD40_repeat_dom_sf"/>
</dbReference>
<organism evidence="1 2">
    <name type="scientific">Eimeria maxima</name>
    <name type="common">Coccidian parasite</name>
    <dbReference type="NCBI Taxonomy" id="5804"/>
    <lineage>
        <taxon>Eukaryota</taxon>
        <taxon>Sar</taxon>
        <taxon>Alveolata</taxon>
        <taxon>Apicomplexa</taxon>
        <taxon>Conoidasida</taxon>
        <taxon>Coccidia</taxon>
        <taxon>Eucoccidiorida</taxon>
        <taxon>Eimeriorina</taxon>
        <taxon>Eimeriidae</taxon>
        <taxon>Eimeria</taxon>
    </lineage>
</organism>
<dbReference type="InterPro" id="IPR042410">
    <property type="entry name" value="WBSCR13"/>
</dbReference>
<reference evidence="1" key="1">
    <citation type="submission" date="2013-10" db="EMBL/GenBank/DDBJ databases">
        <title>Genomic analysis of the causative agents of coccidiosis in chickens.</title>
        <authorList>
            <person name="Reid A.J."/>
            <person name="Blake D."/>
            <person name="Billington K."/>
            <person name="Browne H."/>
            <person name="Dunn M."/>
            <person name="Hung S."/>
            <person name="Kawahara F."/>
            <person name="Miranda-Saavedra D."/>
            <person name="Mourier T."/>
            <person name="Nagra H."/>
            <person name="Otto T.D."/>
            <person name="Rawlings N."/>
            <person name="Sanchez A."/>
            <person name="Sanders M."/>
            <person name="Subramaniam C."/>
            <person name="Tay Y."/>
            <person name="Dear P."/>
            <person name="Doerig C."/>
            <person name="Gruber A."/>
            <person name="Parkinson J."/>
            <person name="Shirley M."/>
            <person name="Wan K.L."/>
            <person name="Berriman M."/>
            <person name="Tomley F."/>
            <person name="Pain A."/>
        </authorList>
    </citation>
    <scope>NUCLEOTIDE SEQUENCE [LARGE SCALE GENOMIC DNA]</scope>
    <source>
        <strain evidence="1">Weybridge</strain>
    </source>
</reference>
<dbReference type="EMBL" id="HG718975">
    <property type="protein sequence ID" value="CDJ56556.1"/>
    <property type="molecule type" value="Genomic_DNA"/>
</dbReference>
<dbReference type="RefSeq" id="XP_013333207.1">
    <property type="nucleotide sequence ID" value="XM_013477753.1"/>
</dbReference>
<dbReference type="OrthoDB" id="346371at2759"/>
<dbReference type="PANTHER" id="PTHR44321:SF1">
    <property type="entry name" value="TRANSDUCIN BETA-LIKE PROTEIN 2"/>
    <property type="match status" value="1"/>
</dbReference>
<evidence type="ECO:0000313" key="1">
    <source>
        <dbReference type="EMBL" id="CDJ56556.1"/>
    </source>
</evidence>
<dbReference type="SUPFAM" id="SSF50978">
    <property type="entry name" value="WD40 repeat-like"/>
    <property type="match status" value="1"/>
</dbReference>
<reference evidence="1" key="2">
    <citation type="submission" date="2013-10" db="EMBL/GenBank/DDBJ databases">
        <authorList>
            <person name="Aslett M."/>
        </authorList>
    </citation>
    <scope>NUCLEOTIDE SEQUENCE [LARGE SCALE GENOMIC DNA]</scope>
    <source>
        <strain evidence="1">Weybridge</strain>
    </source>
</reference>
<proteinExistence type="predicted"/>
<dbReference type="GeneID" id="25339498"/>
<name>U6LXV4_EIMMA</name>
<dbReference type="GO" id="GO:0005783">
    <property type="term" value="C:endoplasmic reticulum"/>
    <property type="evidence" value="ECO:0007669"/>
    <property type="project" value="TreeGrafter"/>
</dbReference>
<gene>
    <name evidence="1" type="ORF">EMWEY_00055120</name>
</gene>
<dbReference type="Proteomes" id="UP000030763">
    <property type="component" value="Unassembled WGS sequence"/>
</dbReference>
<keyword evidence="2" id="KW-1185">Reference proteome</keyword>